<protein>
    <submittedName>
        <fullName evidence="2">AzlD domain-containing protein</fullName>
    </submittedName>
</protein>
<feature type="transmembrane region" description="Helical" evidence="1">
    <location>
        <begin position="6"/>
        <end position="29"/>
    </location>
</feature>
<sequence>MHINHPIWFAMLAIGAGTFVFRFSFIGMLSRLNVPQSFERILKYIPVAVLSALIVPSLVIHQGHPDLSFSNLRLLAGVAAMVVAATTRKIFPTLAVGMGTLWLLMYLTG</sequence>
<evidence type="ECO:0000256" key="1">
    <source>
        <dbReference type="SAM" id="Phobius"/>
    </source>
</evidence>
<dbReference type="RefSeq" id="WP_237382072.1">
    <property type="nucleotide sequence ID" value="NZ_CP071793.1"/>
</dbReference>
<accession>A0A8A4TQZ0</accession>
<dbReference type="KEGG" id="scor:J3U87_05760"/>
<organism evidence="2 3">
    <name type="scientific">Sulfidibacter corallicola</name>
    <dbReference type="NCBI Taxonomy" id="2818388"/>
    <lineage>
        <taxon>Bacteria</taxon>
        <taxon>Pseudomonadati</taxon>
        <taxon>Acidobacteriota</taxon>
        <taxon>Holophagae</taxon>
        <taxon>Acanthopleuribacterales</taxon>
        <taxon>Acanthopleuribacteraceae</taxon>
        <taxon>Sulfidibacter</taxon>
    </lineage>
</organism>
<reference evidence="2" key="1">
    <citation type="submission" date="2021-03" db="EMBL/GenBank/DDBJ databases">
        <title>Acanthopleuribacteraceae sp. M133.</title>
        <authorList>
            <person name="Wang G."/>
        </authorList>
    </citation>
    <scope>NUCLEOTIDE SEQUENCE</scope>
    <source>
        <strain evidence="2">M133</strain>
    </source>
</reference>
<gene>
    <name evidence="2" type="ORF">J3U87_05760</name>
</gene>
<keyword evidence="1" id="KW-0472">Membrane</keyword>
<dbReference type="EMBL" id="CP071793">
    <property type="protein sequence ID" value="QTD51960.1"/>
    <property type="molecule type" value="Genomic_DNA"/>
</dbReference>
<keyword evidence="1" id="KW-1133">Transmembrane helix</keyword>
<dbReference type="Pfam" id="PF05437">
    <property type="entry name" value="AzlD"/>
    <property type="match status" value="1"/>
</dbReference>
<dbReference type="InterPro" id="IPR008407">
    <property type="entry name" value="Brnchd-chn_aa_trnsp_AzlD"/>
</dbReference>
<dbReference type="Proteomes" id="UP000663929">
    <property type="component" value="Chromosome"/>
</dbReference>
<evidence type="ECO:0000313" key="3">
    <source>
        <dbReference type="Proteomes" id="UP000663929"/>
    </source>
</evidence>
<feature type="transmembrane region" description="Helical" evidence="1">
    <location>
        <begin position="41"/>
        <end position="61"/>
    </location>
</feature>
<proteinExistence type="predicted"/>
<feature type="transmembrane region" description="Helical" evidence="1">
    <location>
        <begin position="67"/>
        <end position="85"/>
    </location>
</feature>
<name>A0A8A4TQZ0_SULCO</name>
<evidence type="ECO:0000313" key="2">
    <source>
        <dbReference type="EMBL" id="QTD51960.1"/>
    </source>
</evidence>
<keyword evidence="3" id="KW-1185">Reference proteome</keyword>
<keyword evidence="1" id="KW-0812">Transmembrane</keyword>
<dbReference type="AlphaFoldDB" id="A0A8A4TQZ0"/>